<dbReference type="Pfam" id="PF03281">
    <property type="entry name" value="Mab-21"/>
    <property type="match status" value="1"/>
</dbReference>
<accession>A0ABY7DP09</accession>
<evidence type="ECO:0000256" key="1">
    <source>
        <dbReference type="ARBA" id="ARBA00008307"/>
    </source>
</evidence>
<name>A0ABY7DP09_MYAAR</name>
<dbReference type="PANTHER" id="PTHR10656">
    <property type="entry name" value="CELL FATE DETERMINING PROTEIN MAB21-RELATED"/>
    <property type="match status" value="1"/>
</dbReference>
<proteinExistence type="inferred from homology"/>
<dbReference type="Gene3D" id="1.10.1410.40">
    <property type="match status" value="1"/>
</dbReference>
<protein>
    <recommendedName>
        <fullName evidence="2">Mab-21-like nucleotidyltransferase domain-containing protein</fullName>
    </recommendedName>
</protein>
<comment type="similarity">
    <text evidence="1">Belongs to the mab-21 family.</text>
</comment>
<dbReference type="EMBL" id="CP111014">
    <property type="protein sequence ID" value="WAQ98331.1"/>
    <property type="molecule type" value="Genomic_DNA"/>
</dbReference>
<evidence type="ECO:0000313" key="3">
    <source>
        <dbReference type="EMBL" id="WAQ98331.1"/>
    </source>
</evidence>
<sequence length="485" mass="55857">MSTGVTCEDIRQANNELRSELQIQNLQGASHVGNYQNQWQKPITEYGRNDAQWQADLNASSFVGSIDVDASDWEESRKAVDVVMELLLKELKSLTVKHYRGLRIDSYVRQGSSREGLKVLKADEFDAMLEFHFDGLESKIDETFLKNSDGYRIPGHCYLEINGVDLNDLRNEYQGLHAKSVFIESAGKLYLSSKNLHTKVFQSMVDKAIEKINQQIYNHEITTGQKCSFGLKNDRTLTRKMNPPSINVTITFKRDLIYERVGRVRADKELDLDFVPAFLLRRDKTTTYEGVLLNCPIHAICKWAEENSFKALDFVDQNLIWDVKSLGYERHILDVARRDKRKLYILTALRILKTYFVKTKEIARQSGGTPPQIVALLKSYHLKQLAFYLINFLCHKYPNFEVDGVQKALLYFFCIIRIALKEKHLPHLFFSENSVIETMLPGYPRLPGPKLRPMLGLHSSWDGKWVELMLANDDGSQHSMLSTYS</sequence>
<reference evidence="3" key="1">
    <citation type="submission" date="2022-11" db="EMBL/GenBank/DDBJ databases">
        <title>Centuries of genome instability and evolution in soft-shell clam transmissible cancer (bioRxiv).</title>
        <authorList>
            <person name="Hart S.F.M."/>
            <person name="Yonemitsu M.A."/>
            <person name="Giersch R.M."/>
            <person name="Beal B.F."/>
            <person name="Arriagada G."/>
            <person name="Davis B.W."/>
            <person name="Ostrander E.A."/>
            <person name="Goff S.P."/>
            <person name="Metzger M.J."/>
        </authorList>
    </citation>
    <scope>NUCLEOTIDE SEQUENCE</scope>
    <source>
        <strain evidence="3">MELC-2E11</strain>
        <tissue evidence="3">Siphon/mantle</tissue>
    </source>
</reference>
<gene>
    <name evidence="3" type="ORF">MAR_022704</name>
</gene>
<organism evidence="3 4">
    <name type="scientific">Mya arenaria</name>
    <name type="common">Soft-shell clam</name>
    <dbReference type="NCBI Taxonomy" id="6604"/>
    <lineage>
        <taxon>Eukaryota</taxon>
        <taxon>Metazoa</taxon>
        <taxon>Spiralia</taxon>
        <taxon>Lophotrochozoa</taxon>
        <taxon>Mollusca</taxon>
        <taxon>Bivalvia</taxon>
        <taxon>Autobranchia</taxon>
        <taxon>Heteroconchia</taxon>
        <taxon>Euheterodonta</taxon>
        <taxon>Imparidentia</taxon>
        <taxon>Neoheterodontei</taxon>
        <taxon>Myida</taxon>
        <taxon>Myoidea</taxon>
        <taxon>Myidae</taxon>
        <taxon>Mya</taxon>
    </lineage>
</organism>
<dbReference type="Proteomes" id="UP001164746">
    <property type="component" value="Chromosome 3"/>
</dbReference>
<dbReference type="InterPro" id="IPR046903">
    <property type="entry name" value="Mab-21-like_nuc_Trfase"/>
</dbReference>
<dbReference type="PANTHER" id="PTHR10656:SF42">
    <property type="entry name" value="CYCLIC GMP-AMP SYNTHASE-LIKE PROTEIN-RELATED"/>
    <property type="match status" value="1"/>
</dbReference>
<evidence type="ECO:0000313" key="4">
    <source>
        <dbReference type="Proteomes" id="UP001164746"/>
    </source>
</evidence>
<keyword evidence="4" id="KW-1185">Reference proteome</keyword>
<dbReference type="Gene3D" id="3.30.460.90">
    <property type="match status" value="1"/>
</dbReference>
<evidence type="ECO:0000259" key="2">
    <source>
        <dbReference type="Pfam" id="PF03281"/>
    </source>
</evidence>
<feature type="domain" description="Mab-21-like nucleotidyltransferase" evidence="2">
    <location>
        <begin position="115"/>
        <end position="282"/>
    </location>
</feature>